<dbReference type="OrthoDB" id="8904098at2759"/>
<gene>
    <name evidence="7" type="ORF">HPP92_027800</name>
</gene>
<protein>
    <submittedName>
        <fullName evidence="7">Uncharacterized protein</fullName>
    </submittedName>
</protein>
<evidence type="ECO:0000313" key="7">
    <source>
        <dbReference type="EMBL" id="KAG0448489.1"/>
    </source>
</evidence>
<feature type="transmembrane region" description="Helical" evidence="6">
    <location>
        <begin position="133"/>
        <end position="157"/>
    </location>
</feature>
<dbReference type="InterPro" id="IPR036259">
    <property type="entry name" value="MFS_trans_sf"/>
</dbReference>
<dbReference type="GO" id="GO:0016020">
    <property type="term" value="C:membrane"/>
    <property type="evidence" value="ECO:0007669"/>
    <property type="project" value="UniProtKB-SubCell"/>
</dbReference>
<keyword evidence="4 6" id="KW-1133">Transmembrane helix</keyword>
<evidence type="ECO:0000256" key="5">
    <source>
        <dbReference type="ARBA" id="ARBA00023136"/>
    </source>
</evidence>
<comment type="similarity">
    <text evidence="2">Belongs to the major facilitator superfamily. Proton-dependent oligopeptide transporter (POT/PTR) (TC 2.A.17) family.</text>
</comment>
<feature type="transmembrane region" description="Helical" evidence="6">
    <location>
        <begin position="205"/>
        <end position="230"/>
    </location>
</feature>
<dbReference type="Pfam" id="PF00854">
    <property type="entry name" value="PTR2"/>
    <property type="match status" value="1"/>
</dbReference>
<organism evidence="7 8">
    <name type="scientific">Vanilla planifolia</name>
    <name type="common">Vanilla</name>
    <dbReference type="NCBI Taxonomy" id="51239"/>
    <lineage>
        <taxon>Eukaryota</taxon>
        <taxon>Viridiplantae</taxon>
        <taxon>Streptophyta</taxon>
        <taxon>Embryophyta</taxon>
        <taxon>Tracheophyta</taxon>
        <taxon>Spermatophyta</taxon>
        <taxon>Magnoliopsida</taxon>
        <taxon>Liliopsida</taxon>
        <taxon>Asparagales</taxon>
        <taxon>Orchidaceae</taxon>
        <taxon>Vanilloideae</taxon>
        <taxon>Vanilleae</taxon>
        <taxon>Vanilla</taxon>
    </lineage>
</organism>
<dbReference type="InterPro" id="IPR000109">
    <property type="entry name" value="POT_fam"/>
</dbReference>
<dbReference type="SUPFAM" id="SSF103473">
    <property type="entry name" value="MFS general substrate transporter"/>
    <property type="match status" value="1"/>
</dbReference>
<feature type="transmembrane region" description="Helical" evidence="6">
    <location>
        <begin position="178"/>
        <end position="199"/>
    </location>
</feature>
<comment type="caution">
    <text evidence="7">The sequence shown here is derived from an EMBL/GenBank/DDBJ whole genome shotgun (WGS) entry which is preliminary data.</text>
</comment>
<reference evidence="7 8" key="1">
    <citation type="journal article" date="2020" name="Nat. Food">
        <title>A phased Vanilla planifolia genome enables genetic improvement of flavour and production.</title>
        <authorList>
            <person name="Hasing T."/>
            <person name="Tang H."/>
            <person name="Brym M."/>
            <person name="Khazi F."/>
            <person name="Huang T."/>
            <person name="Chambers A.H."/>
        </authorList>
    </citation>
    <scope>NUCLEOTIDE SEQUENCE [LARGE SCALE GENOMIC DNA]</scope>
    <source>
        <tissue evidence="7">Leaf</tissue>
    </source>
</reference>
<keyword evidence="5 6" id="KW-0472">Membrane</keyword>
<name>A0A835P8I7_VANPL</name>
<dbReference type="EMBL" id="JADCNM010000305">
    <property type="protein sequence ID" value="KAG0448489.1"/>
    <property type="molecule type" value="Genomic_DNA"/>
</dbReference>
<evidence type="ECO:0000256" key="1">
    <source>
        <dbReference type="ARBA" id="ARBA00004141"/>
    </source>
</evidence>
<dbReference type="GO" id="GO:0022857">
    <property type="term" value="F:transmembrane transporter activity"/>
    <property type="evidence" value="ECO:0007669"/>
    <property type="project" value="InterPro"/>
</dbReference>
<feature type="transmembrane region" description="Helical" evidence="6">
    <location>
        <begin position="62"/>
        <end position="80"/>
    </location>
</feature>
<dbReference type="AlphaFoldDB" id="A0A835P8I7"/>
<evidence type="ECO:0000256" key="3">
    <source>
        <dbReference type="ARBA" id="ARBA00022692"/>
    </source>
</evidence>
<comment type="subcellular location">
    <subcellularLocation>
        <location evidence="1">Membrane</location>
        <topology evidence="1">Multi-pass membrane protein</topology>
    </subcellularLocation>
</comment>
<dbReference type="Proteomes" id="UP000639772">
    <property type="component" value="Unassembled WGS sequence"/>
</dbReference>
<dbReference type="Gene3D" id="1.20.1250.20">
    <property type="entry name" value="MFS general substrate transporter like domains"/>
    <property type="match status" value="1"/>
</dbReference>
<evidence type="ECO:0000256" key="4">
    <source>
        <dbReference type="ARBA" id="ARBA00022989"/>
    </source>
</evidence>
<feature type="transmembrane region" description="Helical" evidence="6">
    <location>
        <begin position="87"/>
        <end position="113"/>
    </location>
</feature>
<proteinExistence type="inferred from homology"/>
<keyword evidence="3 6" id="KW-0812">Transmembrane</keyword>
<evidence type="ECO:0000256" key="2">
    <source>
        <dbReference type="ARBA" id="ARBA00005982"/>
    </source>
</evidence>
<evidence type="ECO:0000256" key="6">
    <source>
        <dbReference type="SAM" id="Phobius"/>
    </source>
</evidence>
<sequence>MAGNGKVEVEKEELKKGGLRTMPFVLASELCDRFALAGFNANMVQYLQNELHLHLVQATNTLNFFGGTACLTPIVGALIADSFAGRFWTIAAGSFIYLLGMIGVTVSAILPGLRPPPCELKSETCHRATTCQLLVFYGSLLLTAAGSGGIRPCVVAFGADQFELDRPMAQHGGRRSFFNLYFFSMGFSTLLALTVAVYVQDNVGWGLGFGIPSIAMFVSIVVLVAGYPLYIRRKPGGSTLTRVTQVLVAAVRKRKIQLPADANLLYQDKELDADISTAGRILHSDHLTFFDHAAVVTDGDLAETGRPNPWRLSTVHRVEELKSILRILPLWSVSIFFNHRRLP</sequence>
<dbReference type="PANTHER" id="PTHR11654">
    <property type="entry name" value="OLIGOPEPTIDE TRANSPORTER-RELATED"/>
    <property type="match status" value="1"/>
</dbReference>
<evidence type="ECO:0000313" key="8">
    <source>
        <dbReference type="Proteomes" id="UP000639772"/>
    </source>
</evidence>
<accession>A0A835P8I7</accession>